<evidence type="ECO:0000313" key="2">
    <source>
        <dbReference type="EMBL" id="CAK0868304.1"/>
    </source>
</evidence>
<feature type="compositionally biased region" description="Low complexity" evidence="1">
    <location>
        <begin position="78"/>
        <end position="90"/>
    </location>
</feature>
<name>A0ABN9V600_9DINO</name>
<feature type="region of interest" description="Disordered" evidence="1">
    <location>
        <begin position="469"/>
        <end position="500"/>
    </location>
</feature>
<reference evidence="2" key="1">
    <citation type="submission" date="2023-10" db="EMBL/GenBank/DDBJ databases">
        <authorList>
            <person name="Chen Y."/>
            <person name="Shah S."/>
            <person name="Dougan E. K."/>
            <person name="Thang M."/>
            <person name="Chan C."/>
        </authorList>
    </citation>
    <scope>NUCLEOTIDE SEQUENCE [LARGE SCALE GENOMIC DNA]</scope>
</reference>
<feature type="compositionally biased region" description="Low complexity" evidence="1">
    <location>
        <begin position="421"/>
        <end position="446"/>
    </location>
</feature>
<organism evidence="2 3">
    <name type="scientific">Prorocentrum cordatum</name>
    <dbReference type="NCBI Taxonomy" id="2364126"/>
    <lineage>
        <taxon>Eukaryota</taxon>
        <taxon>Sar</taxon>
        <taxon>Alveolata</taxon>
        <taxon>Dinophyceae</taxon>
        <taxon>Prorocentrales</taxon>
        <taxon>Prorocentraceae</taxon>
        <taxon>Prorocentrum</taxon>
    </lineage>
</organism>
<feature type="compositionally biased region" description="Basic residues" evidence="1">
    <location>
        <begin position="405"/>
        <end position="420"/>
    </location>
</feature>
<evidence type="ECO:0000256" key="1">
    <source>
        <dbReference type="SAM" id="MobiDB-lite"/>
    </source>
</evidence>
<protein>
    <submittedName>
        <fullName evidence="2">Uncharacterized protein</fullName>
    </submittedName>
</protein>
<feature type="compositionally biased region" description="Basic residues" evidence="1">
    <location>
        <begin position="482"/>
        <end position="492"/>
    </location>
</feature>
<dbReference type="Proteomes" id="UP001189429">
    <property type="component" value="Unassembled WGS sequence"/>
</dbReference>
<feature type="region of interest" description="Disordered" evidence="1">
    <location>
        <begin position="392"/>
        <end position="455"/>
    </location>
</feature>
<evidence type="ECO:0000313" key="3">
    <source>
        <dbReference type="Proteomes" id="UP001189429"/>
    </source>
</evidence>
<gene>
    <name evidence="2" type="ORF">PCOR1329_LOCUS54999</name>
</gene>
<dbReference type="EMBL" id="CAUYUJ010016731">
    <property type="protein sequence ID" value="CAK0868304.1"/>
    <property type="molecule type" value="Genomic_DNA"/>
</dbReference>
<feature type="region of interest" description="Disordered" evidence="1">
    <location>
        <begin position="66"/>
        <end position="90"/>
    </location>
</feature>
<sequence>MGECVVAACFCRWLPAQCSRGRAVSRGKRVFGTGGYDHSLGGQGHGGRRHHHCGFNLGSNADTSSSRQYHCGSNLGSNADTTPADNTTAAPTWAPMPTPAPANNTTAAPTWAPMPTPDPADFTTAAPTLAPMTTADPADNTTAVPTGARTGARTGAPTCGSACVQHYNVTTAGVGFTIAAALLPGAGDVNVTLGNAAGIELRVPSAVLAQAAVTDELAVAACLTVLSAPFPETRAASQQVSVGVVEDALSGVWADLSGVLLAEPAYLTLLPQKDGGRSPLCHLGQLAGSLVVRGRRGGHPRRFGIDVQNKLHRCIHCLVRRNDDDHGLAERHGGRRSEWDAVRAHASSDWGCSSARRAGWRVAIWLARSALSGAASGDACLAGAGVPRGCTVGPTAPGGQQAAPRRPRGRGRQTPRRHGLPLRAARGPRRPGLGILQPDLPRARLPGAGGGGDRARHRRALASARGLLGRLGDDPDLQRGRMGGRRPSRRGRRDAADHLQEGGVGVRRLLVLEPLPETVGRVPCLESTAPLATLQRVRPEPDSPACCGRRGFRLAGRDRALPG</sequence>
<proteinExistence type="predicted"/>
<accession>A0ABN9V600</accession>
<keyword evidence="3" id="KW-1185">Reference proteome</keyword>
<comment type="caution">
    <text evidence="2">The sequence shown here is derived from an EMBL/GenBank/DDBJ whole genome shotgun (WGS) entry which is preliminary data.</text>
</comment>